<name>R7MU28_MEGEL</name>
<dbReference type="AlphaFoldDB" id="R7MU28"/>
<proteinExistence type="predicted"/>
<gene>
    <name evidence="1" type="ORF">BN715_00463</name>
</gene>
<sequence length="331" mass="37929">MSDSAQQAKAQKKAYDEACKRVLSEREIMAHILKACTEEFKDCSLQDIARRYIQGEPSISRIAVEPETISPRIEGEQTEDKSGAEGTVYYDIRFHAVAPVDGKMIQLIVNLEAQNDFNPGYPLLKRAVYYCGRMISSQYGTVFVKLHYEKIQKVYSIWICTMPTKKWEYNISRYRFTEEHLIGRTQAERSHYDLITIVLVCLGSKSHKQLKGILRLLNMLLLDNMGSQEKQELLAKEFNVTMTPHLEKGVATMCNLSEGIERRGERRGEKRGEKRGRKLGEEVGEKRGWNLGKQDDVLEMLKDGVPFEKIAQYTKLSLEAIADIAKQNKLI</sequence>
<dbReference type="Proteomes" id="UP000017908">
    <property type="component" value="Unassembled WGS sequence"/>
</dbReference>
<organism evidence="1">
    <name type="scientific">Megasphaera elsdenii CAG:570</name>
    <dbReference type="NCBI Taxonomy" id="1263087"/>
    <lineage>
        <taxon>Bacteria</taxon>
        <taxon>Bacillati</taxon>
        <taxon>Bacillota</taxon>
        <taxon>Negativicutes</taxon>
        <taxon>Veillonellales</taxon>
        <taxon>Veillonellaceae</taxon>
        <taxon>Megasphaera</taxon>
    </lineage>
</organism>
<comment type="caution">
    <text evidence="1">The sequence shown here is derived from an EMBL/GenBank/DDBJ whole genome shotgun (WGS) entry which is preliminary data.</text>
</comment>
<evidence type="ECO:0008006" key="2">
    <source>
        <dbReference type="Google" id="ProtNLM"/>
    </source>
</evidence>
<evidence type="ECO:0000313" key="1">
    <source>
        <dbReference type="EMBL" id="CDF04090.1"/>
    </source>
</evidence>
<protein>
    <recommendedName>
        <fullName evidence="2">Transposase (putative) YhgA-like domain-containing protein</fullName>
    </recommendedName>
</protein>
<dbReference type="EMBL" id="CBKE010000017">
    <property type="protein sequence ID" value="CDF04090.1"/>
    <property type="molecule type" value="Genomic_DNA"/>
</dbReference>
<accession>R7MU28</accession>
<reference evidence="1" key="1">
    <citation type="submission" date="2012-11" db="EMBL/GenBank/DDBJ databases">
        <title>Dependencies among metagenomic species, viruses, plasmids and units of genetic variation.</title>
        <authorList>
            <person name="Nielsen H.B."/>
            <person name="Almeida M."/>
            <person name="Juncker A.S."/>
            <person name="Rasmussen S."/>
            <person name="Li J."/>
            <person name="Sunagawa S."/>
            <person name="Plichta D."/>
            <person name="Gautier L."/>
            <person name="Le Chatelier E."/>
            <person name="Peletier E."/>
            <person name="Bonde I."/>
            <person name="Nielsen T."/>
            <person name="Manichanh C."/>
            <person name="Arumugam M."/>
            <person name="Batto J."/>
            <person name="Santos M.B.Q.D."/>
            <person name="Blom N."/>
            <person name="Borruel N."/>
            <person name="Burgdorf K.S."/>
            <person name="Boumezbeur F."/>
            <person name="Casellas F."/>
            <person name="Dore J."/>
            <person name="Guarner F."/>
            <person name="Hansen T."/>
            <person name="Hildebrand F."/>
            <person name="Kaas R.S."/>
            <person name="Kennedy S."/>
            <person name="Kristiansen K."/>
            <person name="Kultima J.R."/>
            <person name="Leonard P."/>
            <person name="Levenez F."/>
            <person name="Lund O."/>
            <person name="Moumen B."/>
            <person name="Le Paslier D."/>
            <person name="Pons N."/>
            <person name="Pedersen O."/>
            <person name="Prifti E."/>
            <person name="Qin J."/>
            <person name="Raes J."/>
            <person name="Tap J."/>
            <person name="Tims S."/>
            <person name="Ussery D.W."/>
            <person name="Yamada T."/>
            <person name="MetaHit consortium"/>
            <person name="Renault P."/>
            <person name="Sicheritz-Ponten T."/>
            <person name="Bork P."/>
            <person name="Wang J."/>
            <person name="Brunak S."/>
            <person name="Ehrlich S.D."/>
        </authorList>
    </citation>
    <scope>NUCLEOTIDE SEQUENCE [LARGE SCALE GENOMIC DNA]</scope>
</reference>